<gene>
    <name evidence="2" type="ORF">SAMN05421774_102789</name>
</gene>
<accession>A0A1N7MM46</accession>
<evidence type="ECO:0000259" key="1">
    <source>
        <dbReference type="Pfam" id="PF01636"/>
    </source>
</evidence>
<dbReference type="AlphaFoldDB" id="A0A1N7MM46"/>
<dbReference type="OrthoDB" id="3806873at2"/>
<proteinExistence type="predicted"/>
<dbReference type="GO" id="GO:0016301">
    <property type="term" value="F:kinase activity"/>
    <property type="evidence" value="ECO:0007669"/>
    <property type="project" value="UniProtKB-KW"/>
</dbReference>
<evidence type="ECO:0000313" key="3">
    <source>
        <dbReference type="Proteomes" id="UP000186141"/>
    </source>
</evidence>
<organism evidence="2 3">
    <name type="scientific">Gemmobacter megaterium</name>
    <dbReference type="NCBI Taxonomy" id="1086013"/>
    <lineage>
        <taxon>Bacteria</taxon>
        <taxon>Pseudomonadati</taxon>
        <taxon>Pseudomonadota</taxon>
        <taxon>Alphaproteobacteria</taxon>
        <taxon>Rhodobacterales</taxon>
        <taxon>Paracoccaceae</taxon>
        <taxon>Gemmobacter</taxon>
    </lineage>
</organism>
<reference evidence="2 3" key="1">
    <citation type="submission" date="2017-01" db="EMBL/GenBank/DDBJ databases">
        <authorList>
            <person name="Mah S.A."/>
            <person name="Swanson W.J."/>
            <person name="Moy G.W."/>
            <person name="Vacquier V.D."/>
        </authorList>
    </citation>
    <scope>NUCLEOTIDE SEQUENCE [LARGE SCALE GENOMIC DNA]</scope>
    <source>
        <strain evidence="2 3">DSM 26375</strain>
    </source>
</reference>
<keyword evidence="2" id="KW-0808">Transferase</keyword>
<dbReference type="STRING" id="1086013.SAMN05421774_102789"/>
<dbReference type="RefSeq" id="WP_076529971.1">
    <property type="nucleotide sequence ID" value="NZ_BMEH01000002.1"/>
</dbReference>
<dbReference type="Proteomes" id="UP000186141">
    <property type="component" value="Unassembled WGS sequence"/>
</dbReference>
<protein>
    <submittedName>
        <fullName evidence="2">Predicted kinase, aminoglycoside phosphotransferase (APT) family</fullName>
    </submittedName>
</protein>
<keyword evidence="2" id="KW-0418">Kinase</keyword>
<keyword evidence="3" id="KW-1185">Reference proteome</keyword>
<dbReference type="Gene3D" id="3.30.200.20">
    <property type="entry name" value="Phosphorylase Kinase, domain 1"/>
    <property type="match status" value="1"/>
</dbReference>
<dbReference type="PANTHER" id="PTHR47829:SF3">
    <property type="entry name" value="AMINOGLYCOSIDE PHOSPHOTRANSFERASE DOMAIN-CONTAINING PROTEIN"/>
    <property type="match status" value="1"/>
</dbReference>
<evidence type="ECO:0000313" key="2">
    <source>
        <dbReference type="EMBL" id="SIS87001.1"/>
    </source>
</evidence>
<dbReference type="InterPro" id="IPR041726">
    <property type="entry name" value="ACAD10_11_N"/>
</dbReference>
<dbReference type="CDD" id="cd05154">
    <property type="entry name" value="ACAD10_11_N-like"/>
    <property type="match status" value="1"/>
</dbReference>
<dbReference type="InterPro" id="IPR011009">
    <property type="entry name" value="Kinase-like_dom_sf"/>
</dbReference>
<dbReference type="PANTHER" id="PTHR47829">
    <property type="entry name" value="HYDROLASE, PUTATIVE (AFU_ORTHOLOGUE AFUA_1G12880)-RELATED"/>
    <property type="match status" value="1"/>
</dbReference>
<dbReference type="Pfam" id="PF01636">
    <property type="entry name" value="APH"/>
    <property type="match status" value="1"/>
</dbReference>
<dbReference type="InterPro" id="IPR052898">
    <property type="entry name" value="ACAD10-like"/>
</dbReference>
<feature type="domain" description="Aminoglycoside phosphotransferase" evidence="1">
    <location>
        <begin position="22"/>
        <end position="243"/>
    </location>
</feature>
<name>A0A1N7MM46_9RHOB</name>
<sequence length="334" mass="36857">MAEAQLAAWMARNVPGFAGPLTLTQLSGGQSNPTWRVDTPGARYVLRQKPVGKVLPSAHAVDREYRVMSALQGTDVPVPRMIALCEDDAVMGSMFFVMDHIEGRVFYDPRLPDQSPTERAAIFDSMNAAIAAISMVDPLAVGLGDYGRQGGYVERQVSRWTRQYRASETRPIPAMDALIDWLPQHLPTTPEEVRIAHGDFRLDNLILHPTEPRVLAVVDWELSTLGCPFADFAYNVMVWRIAPELFRGLGGVALAGTGIPPEPEYVDAWCRRTGRQRPENFDFYVILSLFRIAAILQGIAKRAQDGTAASAEAVEVGAKAEPLAQIAWDMARKI</sequence>
<dbReference type="EMBL" id="FTOT01000002">
    <property type="protein sequence ID" value="SIS87001.1"/>
    <property type="molecule type" value="Genomic_DNA"/>
</dbReference>
<dbReference type="SUPFAM" id="SSF56112">
    <property type="entry name" value="Protein kinase-like (PK-like)"/>
    <property type="match status" value="1"/>
</dbReference>
<dbReference type="Gene3D" id="3.90.1200.10">
    <property type="match status" value="1"/>
</dbReference>
<dbReference type="InterPro" id="IPR002575">
    <property type="entry name" value="Aminoglycoside_PTrfase"/>
</dbReference>